<dbReference type="Gene3D" id="3.40.109.10">
    <property type="entry name" value="NADH Oxidase"/>
    <property type="match status" value="1"/>
</dbReference>
<evidence type="ECO:0000256" key="2">
    <source>
        <dbReference type="ARBA" id="ARBA00022643"/>
    </source>
</evidence>
<evidence type="ECO:0000259" key="4">
    <source>
        <dbReference type="Pfam" id="PF00881"/>
    </source>
</evidence>
<dbReference type="RefSeq" id="WP_128978091.1">
    <property type="nucleotide sequence ID" value="NZ_PDKJ01000001.1"/>
</dbReference>
<comment type="caution">
    <text evidence="5">The sequence shown here is derived from an EMBL/GenBank/DDBJ whole genome shotgun (WGS) entry which is preliminary data.</text>
</comment>
<dbReference type="InterPro" id="IPR012825">
    <property type="entry name" value="BluB"/>
</dbReference>
<sequence length="207" mass="24165">MKEFTKEDIETLKQIMLLRRDVRGNRFNNKKIDDDILDEILNAANMAPSVGFSQPWKFLLVKSHNKREEIYEEFIKENEKAKKIFKDNKLYNTLKLEGIKESYINIAVLYEKPKKSILGQTTQKKMGEYSVVCAIENLWLMARAFNIGVGWISILKPKNVKKILGIGSEHKLIAYLALGYVDQFLEEPELLKIKWEDKKSLKDIKII</sequence>
<dbReference type="Pfam" id="PF00881">
    <property type="entry name" value="Nitroreductase"/>
    <property type="match status" value="1"/>
</dbReference>
<evidence type="ECO:0000313" key="6">
    <source>
        <dbReference type="Proteomes" id="UP000290172"/>
    </source>
</evidence>
<dbReference type="InterPro" id="IPR050627">
    <property type="entry name" value="Nitroreductase/BluB"/>
</dbReference>
<accession>A0A4Q0YHL6</accession>
<dbReference type="InterPro" id="IPR029479">
    <property type="entry name" value="Nitroreductase"/>
</dbReference>
<evidence type="ECO:0000256" key="3">
    <source>
        <dbReference type="ARBA" id="ARBA00023002"/>
    </source>
</evidence>
<reference evidence="5 6" key="1">
    <citation type="submission" date="2017-10" db="EMBL/GenBank/DDBJ databases">
        <title>Genomics of the genus Arcobacter.</title>
        <authorList>
            <person name="Perez-Cataluna A."/>
            <person name="Figueras M.J."/>
        </authorList>
    </citation>
    <scope>NUCLEOTIDE SEQUENCE [LARGE SCALE GENOMIC DNA]</scope>
    <source>
        <strain evidence="5 6">CECT 8993</strain>
    </source>
</reference>
<keyword evidence="2" id="KW-0288">FMN</keyword>
<dbReference type="InterPro" id="IPR000415">
    <property type="entry name" value="Nitroreductase-like"/>
</dbReference>
<keyword evidence="3" id="KW-0560">Oxidoreductase</keyword>
<name>A0A4Q0YHL6_9BACT</name>
<evidence type="ECO:0000256" key="1">
    <source>
        <dbReference type="ARBA" id="ARBA00022630"/>
    </source>
</evidence>
<dbReference type="SUPFAM" id="SSF55469">
    <property type="entry name" value="FMN-dependent nitroreductase-like"/>
    <property type="match status" value="1"/>
</dbReference>
<gene>
    <name evidence="5" type="primary">bluB</name>
    <name evidence="5" type="ORF">CRV08_00825</name>
</gene>
<dbReference type="NCBIfam" id="TIGR02476">
    <property type="entry name" value="BluB"/>
    <property type="match status" value="1"/>
</dbReference>
<dbReference type="AlphaFoldDB" id="A0A4Q0YHL6"/>
<organism evidence="5 6">
    <name type="scientific">Halarcobacter ebronensis</name>
    <dbReference type="NCBI Taxonomy" id="1462615"/>
    <lineage>
        <taxon>Bacteria</taxon>
        <taxon>Pseudomonadati</taxon>
        <taxon>Campylobacterota</taxon>
        <taxon>Epsilonproteobacteria</taxon>
        <taxon>Campylobacterales</taxon>
        <taxon>Arcobacteraceae</taxon>
        <taxon>Halarcobacter</taxon>
    </lineage>
</organism>
<dbReference type="PANTHER" id="PTHR23026:SF90">
    <property type="entry name" value="IODOTYROSINE DEIODINASE 1"/>
    <property type="match status" value="1"/>
</dbReference>
<keyword evidence="1" id="KW-0285">Flavoprotein</keyword>
<dbReference type="EMBL" id="PDKJ01000001">
    <property type="protein sequence ID" value="RXJ70140.1"/>
    <property type="molecule type" value="Genomic_DNA"/>
</dbReference>
<protein>
    <submittedName>
        <fullName evidence="5">5,6-dimethylbenzimidazole synthase</fullName>
    </submittedName>
</protein>
<proteinExistence type="predicted"/>
<feature type="domain" description="Nitroreductase" evidence="4">
    <location>
        <begin position="19"/>
        <end position="180"/>
    </location>
</feature>
<dbReference type="PANTHER" id="PTHR23026">
    <property type="entry name" value="NADPH NITROREDUCTASE"/>
    <property type="match status" value="1"/>
</dbReference>
<evidence type="ECO:0000313" key="5">
    <source>
        <dbReference type="EMBL" id="RXJ70140.1"/>
    </source>
</evidence>
<dbReference type="Proteomes" id="UP000290172">
    <property type="component" value="Unassembled WGS sequence"/>
</dbReference>
<dbReference type="GO" id="GO:0016491">
    <property type="term" value="F:oxidoreductase activity"/>
    <property type="evidence" value="ECO:0007669"/>
    <property type="project" value="UniProtKB-KW"/>
</dbReference>